<proteinExistence type="inferred from homology"/>
<keyword evidence="2 3" id="KW-0238">DNA-binding</keyword>
<dbReference type="InterPro" id="IPR058852">
    <property type="entry name" value="HTH_77"/>
</dbReference>
<dbReference type="STRING" id="1150864.MILUP08_44204"/>
<protein>
    <submittedName>
        <fullName evidence="5">Putative transcriptional regulator</fullName>
    </submittedName>
</protein>
<dbReference type="PANTHER" id="PTHR47691">
    <property type="entry name" value="REGULATOR-RELATED"/>
    <property type="match status" value="1"/>
</dbReference>
<dbReference type="SUPFAM" id="SSF48452">
    <property type="entry name" value="TPR-like"/>
    <property type="match status" value="2"/>
</dbReference>
<evidence type="ECO:0000313" key="6">
    <source>
        <dbReference type="Proteomes" id="UP000003448"/>
    </source>
</evidence>
<dbReference type="SUPFAM" id="SSF46894">
    <property type="entry name" value="C-terminal effector domain of the bipartite response regulators"/>
    <property type="match status" value="1"/>
</dbReference>
<dbReference type="Proteomes" id="UP000003448">
    <property type="component" value="Unassembled WGS sequence"/>
</dbReference>
<dbReference type="GO" id="GO:0000160">
    <property type="term" value="P:phosphorelay signal transduction system"/>
    <property type="evidence" value="ECO:0007669"/>
    <property type="project" value="InterPro"/>
</dbReference>
<dbReference type="InterPro" id="IPR001867">
    <property type="entry name" value="OmpR/PhoB-type_DNA-bd"/>
</dbReference>
<evidence type="ECO:0000256" key="1">
    <source>
        <dbReference type="ARBA" id="ARBA00005820"/>
    </source>
</evidence>
<dbReference type="eggNOG" id="COG3903">
    <property type="taxonomic scope" value="Bacteria"/>
</dbReference>
<evidence type="ECO:0000256" key="3">
    <source>
        <dbReference type="PROSITE-ProRule" id="PRU01091"/>
    </source>
</evidence>
<dbReference type="OrthoDB" id="33864at2"/>
<dbReference type="GO" id="GO:0003677">
    <property type="term" value="F:DNA binding"/>
    <property type="evidence" value="ECO:0007669"/>
    <property type="project" value="UniProtKB-UniRule"/>
</dbReference>
<dbReference type="Pfam" id="PF00486">
    <property type="entry name" value="Trans_reg_C"/>
    <property type="match status" value="1"/>
</dbReference>
<dbReference type="eggNOG" id="COG3629">
    <property type="taxonomic scope" value="Bacteria"/>
</dbReference>
<name>I0L639_9ACTN</name>
<dbReference type="SUPFAM" id="SSF52540">
    <property type="entry name" value="P-loop containing nucleoside triphosphate hydrolases"/>
    <property type="match status" value="1"/>
</dbReference>
<dbReference type="Pfam" id="PF03704">
    <property type="entry name" value="BTAD"/>
    <property type="match status" value="1"/>
</dbReference>
<dbReference type="RefSeq" id="WP_007461301.1">
    <property type="nucleotide sequence ID" value="NZ_HF570108.1"/>
</dbReference>
<keyword evidence="6" id="KW-1185">Reference proteome</keyword>
<sequence>MRFGVLGPLTVWTTHGAVVAVPGLKVRTLLASLLLHEGQPVPADRLIDHLWGDAPPTNAAGALSAKVSQLRRVLAEAEPGGRELVRSPPPGYRILVGPDEVDACHFQRLVSDARGVQDVRARVALFSAALTLWRGPAFADFRDEPFAAAAVAGLEEQRLSALEDCLDDRLALGEHASVVGDLGDLLVREPLRERARGLHMRALYRAGRQSEALRSYDELRVRLRDELGLDPGPDLVALHRAVLAHDPTLAVPPAATVGPPRGAADGVASARPNLPTPLTELIGRDSAVAELVAELGHNRLVTLVGIGGVGKTRLAVEVARAGTSAYADGVALVELAGVDRSDAPETVDALAGLVLAALDVRDATEAGRAVAPVDRLTRLLGDRRLLLVLDNCEHLVDPVADLAAALLGASPGVHVLATSREPLGLAGEVVWAVPPLPVPDPADGTDLATLARSDSVRLFVARAAAADRGFTLRVENAVAVATVCRRLDGIPLALELAATQVRGLGVRGLVAGLDDRFRLLGARHRGVPPRQRTLLAMLDWSWQLLTEPERVVLRRLAAYADGCDVDAVRAVCAPDVVPAASVADLLARLVDRSLVVVAPREGTPRYRLLESVAAFGLDQLRAAGELHDVRSRAHRYQVELAERAHERLHGSEQRRWLRRLDAEAVNLRAALDAAVRQRDADLALRLANALSWYWFLRGRFAEARRWLAAALDCRPGGGAAAGARAAAWHLGFALLSGDVADWATRHRAVLRRYADVDDPHGRLRARWFLAYAEVDLGDVTATGDLLDEVLVEARALADEWVVAATLSLRAKHAHVRGDAAAVARDGAESAALFRRLGDRWGVLQATEWLGAQAGMAGDHEQANRLYEEGLRVAEDLGLRFEMSGQLCWLGWVALQRGDYPRARQLSGRGLRLATEQGSPLGIVFAELCLAAAARREGSLDTAEAHLRNLLDAAARQQDGPGRPLYLTGVLGELGYVAELRGDPRAALDWHLRAAEVAAELGAEQVPWQVLVGVAATGGRPPDAARLLGAAAASREATGLPLALADRPDVERATALAVAALGDEDFATAHEQGRRLSPDEIRQAVRAFTGGNAHRLAAVSSSGRGCAAPGRS</sequence>
<evidence type="ECO:0000256" key="2">
    <source>
        <dbReference type="ARBA" id="ARBA00023125"/>
    </source>
</evidence>
<dbReference type="PANTHER" id="PTHR47691:SF3">
    <property type="entry name" value="HTH-TYPE TRANSCRIPTIONAL REGULATOR RV0890C-RELATED"/>
    <property type="match status" value="1"/>
</dbReference>
<evidence type="ECO:0000313" key="5">
    <source>
        <dbReference type="EMBL" id="CCH19286.1"/>
    </source>
</evidence>
<feature type="DNA-binding region" description="OmpR/PhoB-type" evidence="3">
    <location>
        <begin position="1"/>
        <end position="96"/>
    </location>
</feature>
<dbReference type="PRINTS" id="PR00364">
    <property type="entry name" value="DISEASERSIST"/>
</dbReference>
<evidence type="ECO:0000259" key="4">
    <source>
        <dbReference type="PROSITE" id="PS51755"/>
    </source>
</evidence>
<reference evidence="6" key="1">
    <citation type="journal article" date="2012" name="J. Bacteriol.">
        <title>Genome Sequence of Micromonospora lupini Lupac 08, Isolated from Root Nodules of Lupinus angustifolius.</title>
        <authorList>
            <person name="Alonso-Vega P."/>
            <person name="Normand P."/>
            <person name="Bacigalupe R."/>
            <person name="Pujic P."/>
            <person name="Lajus A."/>
            <person name="Vallenet D."/>
            <person name="Carro L."/>
            <person name="Coll P."/>
            <person name="Trujillo M.E."/>
        </authorList>
    </citation>
    <scope>NUCLEOTIDE SEQUENCE [LARGE SCALE GENOMIC DNA]</scope>
    <source>
        <strain evidence="6">Lupac 08</strain>
    </source>
</reference>
<feature type="domain" description="OmpR/PhoB-type" evidence="4">
    <location>
        <begin position="1"/>
        <end position="96"/>
    </location>
</feature>
<organism evidence="5 6">
    <name type="scientific">Micromonospora lupini str. Lupac 08</name>
    <dbReference type="NCBI Taxonomy" id="1150864"/>
    <lineage>
        <taxon>Bacteria</taxon>
        <taxon>Bacillati</taxon>
        <taxon>Actinomycetota</taxon>
        <taxon>Actinomycetes</taxon>
        <taxon>Micromonosporales</taxon>
        <taxon>Micromonosporaceae</taxon>
        <taxon>Micromonospora</taxon>
    </lineage>
</organism>
<dbReference type="EMBL" id="CAIE01000033">
    <property type="protein sequence ID" value="CCH19286.1"/>
    <property type="molecule type" value="Genomic_DNA"/>
</dbReference>
<dbReference type="Pfam" id="PF00931">
    <property type="entry name" value="NB-ARC"/>
    <property type="match status" value="1"/>
</dbReference>
<dbReference type="GO" id="GO:0043531">
    <property type="term" value="F:ADP binding"/>
    <property type="evidence" value="ECO:0007669"/>
    <property type="project" value="InterPro"/>
</dbReference>
<dbReference type="InterPro" id="IPR027417">
    <property type="entry name" value="P-loop_NTPase"/>
</dbReference>
<dbReference type="CDD" id="cd15831">
    <property type="entry name" value="BTAD"/>
    <property type="match status" value="1"/>
</dbReference>
<dbReference type="InterPro" id="IPR036388">
    <property type="entry name" value="WH-like_DNA-bd_sf"/>
</dbReference>
<dbReference type="InterPro" id="IPR005158">
    <property type="entry name" value="BTAD"/>
</dbReference>
<gene>
    <name evidence="5" type="ORF">MILUP08_44204</name>
</gene>
<dbReference type="GO" id="GO:0006355">
    <property type="term" value="P:regulation of DNA-templated transcription"/>
    <property type="evidence" value="ECO:0007669"/>
    <property type="project" value="InterPro"/>
</dbReference>
<accession>I0L639</accession>
<dbReference type="Gene3D" id="1.10.10.10">
    <property type="entry name" value="Winged helix-like DNA-binding domain superfamily/Winged helix DNA-binding domain"/>
    <property type="match status" value="1"/>
</dbReference>
<comment type="caution">
    <text evidence="5">The sequence shown here is derived from an EMBL/GenBank/DDBJ whole genome shotgun (WGS) entry which is preliminary data.</text>
</comment>
<dbReference type="Gene3D" id="1.25.40.10">
    <property type="entry name" value="Tetratricopeptide repeat domain"/>
    <property type="match status" value="2"/>
</dbReference>
<dbReference type="SMART" id="SM01043">
    <property type="entry name" value="BTAD"/>
    <property type="match status" value="1"/>
</dbReference>
<dbReference type="AlphaFoldDB" id="I0L639"/>
<dbReference type="PROSITE" id="PS51755">
    <property type="entry name" value="OMPR_PHOB"/>
    <property type="match status" value="1"/>
</dbReference>
<dbReference type="InterPro" id="IPR002182">
    <property type="entry name" value="NB-ARC"/>
</dbReference>
<dbReference type="SMART" id="SM00862">
    <property type="entry name" value="Trans_reg_C"/>
    <property type="match status" value="1"/>
</dbReference>
<dbReference type="Gene3D" id="3.40.50.300">
    <property type="entry name" value="P-loop containing nucleotide triphosphate hydrolases"/>
    <property type="match status" value="1"/>
</dbReference>
<dbReference type="InterPro" id="IPR016032">
    <property type="entry name" value="Sig_transdc_resp-reg_C-effctor"/>
</dbReference>
<comment type="similarity">
    <text evidence="1">Belongs to the AfsR/DnrI/RedD regulatory family.</text>
</comment>
<dbReference type="InterPro" id="IPR011990">
    <property type="entry name" value="TPR-like_helical_dom_sf"/>
</dbReference>
<dbReference type="Pfam" id="PF25872">
    <property type="entry name" value="HTH_77"/>
    <property type="match status" value="1"/>
</dbReference>